<keyword evidence="2" id="KW-0472">Membrane</keyword>
<comment type="caution">
    <text evidence="3">The sequence shown here is derived from an EMBL/GenBank/DDBJ whole genome shotgun (WGS) entry which is preliminary data.</text>
</comment>
<feature type="compositionally biased region" description="Basic and acidic residues" evidence="1">
    <location>
        <begin position="96"/>
        <end position="109"/>
    </location>
</feature>
<feature type="compositionally biased region" description="Polar residues" evidence="1">
    <location>
        <begin position="29"/>
        <end position="42"/>
    </location>
</feature>
<dbReference type="Proteomes" id="UP000785679">
    <property type="component" value="Unassembled WGS sequence"/>
</dbReference>
<keyword evidence="4" id="KW-1185">Reference proteome</keyword>
<sequence length="659" mass="75131">MIVASPFSDKKQIVVAIRGANHESHQPKVTEQSTSAPLSNRTHSLHSKNLRASSMSSKYNDLDAASSQGLPIKDSQSKKESHKAIREEEQEDDKDGEQREKGDEEAGKKIEAKFYDESKVLSMLRRYSILNEDDDEDNEGQDPHFTPTEAMRDLYQSSLNEGGRRSGSLGQGTNSFMYKIESLIRLKFFQINFILLSQQSITVTFYNIIILIEFLQQSFYIFDGLEINDEFKEQQSSSEATTTDQNQEVEESLEQTNSILSSSQPSTKVALSDYLKYFIFKFDGLRDTNAPSFVTVYTGLCIAFIALFLLLLIFHRKLHQAVRTDLIKDGTKLLLKCLSILMMLFLTIFQAPFSSHLIEGYTCIEESDSNAEINSILCSTVEHTIFCLTSSVFLALYYSFLLVQLRLYISTNPEEELPWSGFDRYLFQLSALIKLVLAASFAFSSSDSITLPIIHLCCGIVQIYVLLHRCTDAVTFNLTIHRAQIVQETLLAALYISISLLRISKTELNITIMLLIIFTSLILSILFILWQTQGERRLLTWQEESKISDGGEMRVERYLTYVYLEILTAQRNNYITIEGIFNNHLEVCAKKDCHSFKMASNIEGYNQWKKERQAAAYLEYQNQKTQDKRQLSIIGSGGQNRMLQDISVDISLLKQLSSK</sequence>
<evidence type="ECO:0000256" key="2">
    <source>
        <dbReference type="SAM" id="Phobius"/>
    </source>
</evidence>
<feature type="compositionally biased region" description="Polar residues" evidence="1">
    <location>
        <begin position="50"/>
        <end position="69"/>
    </location>
</feature>
<reference evidence="3" key="1">
    <citation type="submission" date="2019-06" db="EMBL/GenBank/DDBJ databases">
        <authorList>
            <person name="Zheng W."/>
        </authorList>
    </citation>
    <scope>NUCLEOTIDE SEQUENCE</scope>
    <source>
        <strain evidence="3">QDHG01</strain>
    </source>
</reference>
<accession>A0A8J8NHN0</accession>
<gene>
    <name evidence="3" type="ORF">FGO68_gene12939</name>
</gene>
<feature type="transmembrane region" description="Helical" evidence="2">
    <location>
        <begin position="294"/>
        <end position="313"/>
    </location>
</feature>
<dbReference type="AlphaFoldDB" id="A0A8J8NHN0"/>
<dbReference type="EMBL" id="RRYP01016577">
    <property type="protein sequence ID" value="TNV74879.1"/>
    <property type="molecule type" value="Genomic_DNA"/>
</dbReference>
<feature type="transmembrane region" description="Helical" evidence="2">
    <location>
        <begin position="510"/>
        <end position="530"/>
    </location>
</feature>
<feature type="region of interest" description="Disordered" evidence="1">
    <location>
        <begin position="18"/>
        <end position="109"/>
    </location>
</feature>
<protein>
    <submittedName>
        <fullName evidence="3">Uncharacterized protein</fullName>
    </submittedName>
</protein>
<evidence type="ECO:0000313" key="3">
    <source>
        <dbReference type="EMBL" id="TNV74879.1"/>
    </source>
</evidence>
<evidence type="ECO:0000313" key="4">
    <source>
        <dbReference type="Proteomes" id="UP000785679"/>
    </source>
</evidence>
<feature type="transmembrane region" description="Helical" evidence="2">
    <location>
        <begin position="383"/>
        <end position="405"/>
    </location>
</feature>
<evidence type="ECO:0000256" key="1">
    <source>
        <dbReference type="SAM" id="MobiDB-lite"/>
    </source>
</evidence>
<keyword evidence="2" id="KW-0812">Transmembrane</keyword>
<feature type="compositionally biased region" description="Basic and acidic residues" evidence="1">
    <location>
        <begin position="75"/>
        <end position="87"/>
    </location>
</feature>
<name>A0A8J8NHN0_HALGN</name>
<proteinExistence type="predicted"/>
<feature type="transmembrane region" description="Helical" evidence="2">
    <location>
        <begin position="333"/>
        <end position="351"/>
    </location>
</feature>
<organism evidence="3 4">
    <name type="scientific">Halteria grandinella</name>
    <dbReference type="NCBI Taxonomy" id="5974"/>
    <lineage>
        <taxon>Eukaryota</taxon>
        <taxon>Sar</taxon>
        <taxon>Alveolata</taxon>
        <taxon>Ciliophora</taxon>
        <taxon>Intramacronucleata</taxon>
        <taxon>Spirotrichea</taxon>
        <taxon>Stichotrichia</taxon>
        <taxon>Sporadotrichida</taxon>
        <taxon>Halteriidae</taxon>
        <taxon>Halteria</taxon>
    </lineage>
</organism>
<keyword evidence="2" id="KW-1133">Transmembrane helix</keyword>